<gene>
    <name evidence="2" type="ORF">PFL1_02888</name>
</gene>
<evidence type="ECO:0000256" key="1">
    <source>
        <dbReference type="SAM" id="MobiDB-lite"/>
    </source>
</evidence>
<dbReference type="HOGENOM" id="CLU_048449_0_0_1"/>
<dbReference type="EMBL" id="KE361630">
    <property type="protein sequence ID" value="EPQ29668.1"/>
    <property type="molecule type" value="Genomic_DNA"/>
</dbReference>
<dbReference type="RefSeq" id="XP_007878592.1">
    <property type="nucleotide sequence ID" value="XM_007880401.1"/>
</dbReference>
<protein>
    <recommendedName>
        <fullName evidence="4">RRM domain-containing protein</fullName>
    </recommendedName>
</protein>
<dbReference type="eggNOG" id="ENOG502T9EP">
    <property type="taxonomic scope" value="Eukaryota"/>
</dbReference>
<dbReference type="OrthoDB" id="5541797at2759"/>
<dbReference type="AlphaFoldDB" id="A0A061HAL9"/>
<dbReference type="InterPro" id="IPR035979">
    <property type="entry name" value="RBD_domain_sf"/>
</dbReference>
<name>A0A061HAL9_9BASI</name>
<sequence length="322" mass="35520">MAGRAVATRAAAALSSGGARIPALPPTSSRYLTRHLRVSTAGPSSGQSGTRRLATFSCLSSSDSDSTPTHATAKPSLATQSSRRPPPERVVLLTGLPATATPNDIRRLTGNDASGQHFHRIEFLRTLFFNPSGKALVYFSTDSSARRFQRACSKRILGANVLDSRCMSDAAADNLLAVAYSRHPRHLQLPLDLVHYESGKLVLLRGLPSLTTEDKMQTKLSRTYDLMETGWWRGKRRSNAGYKAPRKPGFDPVSNHALNLGPVLRLHNIHEDASTAAFLIRLRTTAEAMRLARMWHNSYFTPQRFNVDETGGRYRIEAHVIY</sequence>
<evidence type="ECO:0000313" key="3">
    <source>
        <dbReference type="Proteomes" id="UP000053664"/>
    </source>
</evidence>
<dbReference type="SUPFAM" id="SSF54928">
    <property type="entry name" value="RNA-binding domain, RBD"/>
    <property type="match status" value="1"/>
</dbReference>
<accession>A0A061HAL9</accession>
<dbReference type="GeneID" id="19317001"/>
<organism evidence="2 3">
    <name type="scientific">Pseudozyma flocculosa PF-1</name>
    <dbReference type="NCBI Taxonomy" id="1277687"/>
    <lineage>
        <taxon>Eukaryota</taxon>
        <taxon>Fungi</taxon>
        <taxon>Dikarya</taxon>
        <taxon>Basidiomycota</taxon>
        <taxon>Ustilaginomycotina</taxon>
        <taxon>Ustilaginomycetes</taxon>
        <taxon>Ustilaginales</taxon>
        <taxon>Ustilaginaceae</taxon>
        <taxon>Pseudozyma</taxon>
    </lineage>
</organism>
<evidence type="ECO:0008006" key="4">
    <source>
        <dbReference type="Google" id="ProtNLM"/>
    </source>
</evidence>
<proteinExistence type="predicted"/>
<dbReference type="Proteomes" id="UP000053664">
    <property type="component" value="Unassembled WGS sequence"/>
</dbReference>
<evidence type="ECO:0000313" key="2">
    <source>
        <dbReference type="EMBL" id="EPQ29668.1"/>
    </source>
</evidence>
<dbReference type="KEGG" id="pfp:PFL1_02888"/>
<dbReference type="GO" id="GO:0003676">
    <property type="term" value="F:nucleic acid binding"/>
    <property type="evidence" value="ECO:0007669"/>
    <property type="project" value="InterPro"/>
</dbReference>
<dbReference type="Gene3D" id="3.30.70.330">
    <property type="match status" value="1"/>
</dbReference>
<dbReference type="InterPro" id="IPR012677">
    <property type="entry name" value="Nucleotide-bd_a/b_plait_sf"/>
</dbReference>
<feature type="region of interest" description="Disordered" evidence="1">
    <location>
        <begin position="59"/>
        <end position="87"/>
    </location>
</feature>
<reference evidence="2 3" key="1">
    <citation type="journal article" date="2013" name="Plant Cell">
        <title>The transition from a phytopathogenic smut ancestor to an anamorphic biocontrol agent deciphered by comparative whole-genome analysis.</title>
        <authorList>
            <person name="Lefebvre F."/>
            <person name="Joly D.L."/>
            <person name="Labbe C."/>
            <person name="Teichmann B."/>
            <person name="Linning R."/>
            <person name="Belzile F."/>
            <person name="Bakkeren G."/>
            <person name="Belanger R.R."/>
        </authorList>
    </citation>
    <scope>NUCLEOTIDE SEQUENCE [LARGE SCALE GENOMIC DNA]</scope>
    <source>
        <strain evidence="2 3">PF-1</strain>
    </source>
</reference>